<gene>
    <name evidence="1" type="ORF">C5F51_05205</name>
</gene>
<keyword evidence="2" id="KW-1185">Reference proteome</keyword>
<reference evidence="1 2" key="1">
    <citation type="submission" date="2018-02" db="EMBL/GenBank/DDBJ databases">
        <title>8 Nocardia nova and 1 Nocardia cyriacigeorgica strain used for evolution to TMP-SMX.</title>
        <authorList>
            <person name="Mehta H."/>
            <person name="Weng J."/>
            <person name="Shamoo Y."/>
        </authorList>
    </citation>
    <scope>NUCLEOTIDE SEQUENCE [LARGE SCALE GENOMIC DNA]</scope>
    <source>
        <strain evidence="1 2">BAA2227</strain>
    </source>
</reference>
<dbReference type="Pfam" id="PF09844">
    <property type="entry name" value="DUF2071"/>
    <property type="match status" value="1"/>
</dbReference>
<evidence type="ECO:0000313" key="1">
    <source>
        <dbReference type="EMBL" id="PPJ32213.1"/>
    </source>
</evidence>
<name>A0A2S6ADP0_9NOCA</name>
<evidence type="ECO:0000313" key="2">
    <source>
        <dbReference type="Proteomes" id="UP000238356"/>
    </source>
</evidence>
<dbReference type="Proteomes" id="UP000238356">
    <property type="component" value="Unassembled WGS sequence"/>
</dbReference>
<sequence length="255" mass="27896">MRPPRMSSVVERRLLVNYRVAPEAAASLVPPPMRPQLVGGWAVAGICLIRLGQLRPSRLPGWIGLRSENAAHRVAVEWDGPQGRSTGVYISRRDSGSVINVLAGGRLFPGEHSLARFDVRETTQDLHVAFASHDASLSVSVDVRTAERFQGSELFADLAQASDFFRHGSAGFSATRGGRCLDGLELQTNSWHVEPVEVCSVRSTVFDDRDRFPPGTAVLDCALLMRQVPVSWRPLPPLRPRHESLPPATSGHNPT</sequence>
<dbReference type="AlphaFoldDB" id="A0A2S6ADP0"/>
<accession>A0A2S6ADP0</accession>
<dbReference type="EMBL" id="PSZD01000002">
    <property type="protein sequence ID" value="PPJ32213.1"/>
    <property type="molecule type" value="Genomic_DNA"/>
</dbReference>
<proteinExistence type="predicted"/>
<organism evidence="1 2">
    <name type="scientific">Nocardia nova</name>
    <dbReference type="NCBI Taxonomy" id="37330"/>
    <lineage>
        <taxon>Bacteria</taxon>
        <taxon>Bacillati</taxon>
        <taxon>Actinomycetota</taxon>
        <taxon>Actinomycetes</taxon>
        <taxon>Mycobacteriales</taxon>
        <taxon>Nocardiaceae</taxon>
        <taxon>Nocardia</taxon>
    </lineage>
</organism>
<dbReference type="InterPro" id="IPR018644">
    <property type="entry name" value="DUF2071"/>
</dbReference>
<evidence type="ECO:0008006" key="3">
    <source>
        <dbReference type="Google" id="ProtNLM"/>
    </source>
</evidence>
<comment type="caution">
    <text evidence="1">The sequence shown here is derived from an EMBL/GenBank/DDBJ whole genome shotgun (WGS) entry which is preliminary data.</text>
</comment>
<protein>
    <recommendedName>
        <fullName evidence="3">DUF2071 domain-containing protein</fullName>
    </recommendedName>
</protein>